<name>A0A831X2F4_9BACT</name>
<dbReference type="GO" id="GO:0046872">
    <property type="term" value="F:metal ion binding"/>
    <property type="evidence" value="ECO:0007669"/>
    <property type="project" value="UniProtKB-KW"/>
</dbReference>
<comment type="similarity">
    <text evidence="2 9">Belongs to the SLC41A transporter family.</text>
</comment>
<sequence>MATEMDLRALLADAIERRDREAAEETLWQLAEQDELGRTLQELAPHQLTRLAQLLGDERFGEFLAELEPSEAADVLERLSWGEAADVLEAMAPDDAADVFAELEPEEAGRILVAMEPLEAQELQELLSYPPDTAGGRMTPAYVALSPEVHVDQAIVALRQLAQAAETIYYVYVTDEEGHLLGVVSMRDLVLSPPGRTVGEVMETDLVRVAATADQEEAARMLIEEGLLAIPVVDEENRLLGIITVDDVADILEREATEDIERLGGSQPLDVPYMRASPLLLWRKRVGWLLLLFLGSAYTVSVTNYYEHLIDQVTALALFIPLLIGTGGNAGSQVVTTLVRAIALEGIGLRDIPRILPKEMATATMLGLVMAIVAFGRAEIEGLGRDLSLAVACAIFAIVLWAVTVAAVLPPVLKRLRIDPAVVSAPLIATLVDGTGLIIYFNVARLILGL</sequence>
<feature type="domain" description="CBS" evidence="10">
    <location>
        <begin position="202"/>
        <end position="258"/>
    </location>
</feature>
<dbReference type="AlphaFoldDB" id="A0A831X2F4"/>
<dbReference type="PANTHER" id="PTHR41394">
    <property type="entry name" value="MAGNESIUM TRANSPORTER MGTE"/>
    <property type="match status" value="1"/>
</dbReference>
<dbReference type="Gene3D" id="1.25.60.10">
    <property type="entry name" value="MgtE N-terminal domain-like"/>
    <property type="match status" value="1"/>
</dbReference>
<dbReference type="SUPFAM" id="SSF161093">
    <property type="entry name" value="MgtE membrane domain-like"/>
    <property type="match status" value="1"/>
</dbReference>
<accession>A0A831X2F4</accession>
<protein>
    <recommendedName>
        <fullName evidence="9">Magnesium transporter MgtE</fullName>
    </recommendedName>
</protein>
<evidence type="ECO:0000256" key="1">
    <source>
        <dbReference type="ARBA" id="ARBA00004141"/>
    </source>
</evidence>
<comment type="function">
    <text evidence="9">Acts as a magnesium transporter.</text>
</comment>
<dbReference type="GO" id="GO:0015095">
    <property type="term" value="F:magnesium ion transmembrane transporter activity"/>
    <property type="evidence" value="ECO:0007669"/>
    <property type="project" value="UniProtKB-UniRule"/>
</dbReference>
<dbReference type="InterPro" id="IPR038076">
    <property type="entry name" value="MgtE_N_sf"/>
</dbReference>
<evidence type="ECO:0000259" key="10">
    <source>
        <dbReference type="PROSITE" id="PS51371"/>
    </source>
</evidence>
<feature type="domain" description="CBS" evidence="10">
    <location>
        <begin position="138"/>
        <end position="201"/>
    </location>
</feature>
<evidence type="ECO:0000256" key="7">
    <source>
        <dbReference type="ARBA" id="ARBA00023136"/>
    </source>
</evidence>
<keyword evidence="7 9" id="KW-0472">Membrane</keyword>
<evidence type="ECO:0000313" key="11">
    <source>
        <dbReference type="EMBL" id="HEG92756.1"/>
    </source>
</evidence>
<dbReference type="Pfam" id="PF03448">
    <property type="entry name" value="MgtE_N"/>
    <property type="match status" value="1"/>
</dbReference>
<feature type="transmembrane region" description="Helical" evidence="9">
    <location>
        <begin position="387"/>
        <end position="409"/>
    </location>
</feature>
<reference evidence="11" key="1">
    <citation type="journal article" date="2020" name="mSystems">
        <title>Genome- and Community-Level Interaction Insights into Carbon Utilization and Element Cycling Functions of Hydrothermarchaeota in Hydrothermal Sediment.</title>
        <authorList>
            <person name="Zhou Z."/>
            <person name="Liu Y."/>
            <person name="Xu W."/>
            <person name="Pan J."/>
            <person name="Luo Z.H."/>
            <person name="Li M."/>
        </authorList>
    </citation>
    <scope>NUCLEOTIDE SEQUENCE [LARGE SCALE GENOMIC DNA]</scope>
    <source>
        <strain evidence="11">SpSt-210</strain>
    </source>
</reference>
<evidence type="ECO:0000256" key="8">
    <source>
        <dbReference type="PROSITE-ProRule" id="PRU00703"/>
    </source>
</evidence>
<dbReference type="CDD" id="cd04606">
    <property type="entry name" value="CBS_pair_Mg_transporter"/>
    <property type="match status" value="1"/>
</dbReference>
<dbReference type="SUPFAM" id="SSF158791">
    <property type="entry name" value="MgtE N-terminal domain-like"/>
    <property type="match status" value="1"/>
</dbReference>
<dbReference type="GO" id="GO:0005886">
    <property type="term" value="C:plasma membrane"/>
    <property type="evidence" value="ECO:0007669"/>
    <property type="project" value="UniProtKB-SubCell"/>
</dbReference>
<dbReference type="Gene3D" id="1.10.357.20">
    <property type="entry name" value="SLC41 divalent cation transporters, integral membrane domain"/>
    <property type="match status" value="1"/>
</dbReference>
<evidence type="ECO:0000256" key="9">
    <source>
        <dbReference type="RuleBase" id="RU362011"/>
    </source>
</evidence>
<keyword evidence="4 9" id="KW-0812">Transmembrane</keyword>
<comment type="subunit">
    <text evidence="9">Homodimer.</text>
</comment>
<dbReference type="PANTHER" id="PTHR41394:SF8">
    <property type="entry name" value="MAGNESIUM TRANSPORTER MGTE"/>
    <property type="match status" value="1"/>
</dbReference>
<comment type="caution">
    <text evidence="11">The sequence shown here is derived from an EMBL/GenBank/DDBJ whole genome shotgun (WGS) entry which is preliminary data.</text>
</comment>
<gene>
    <name evidence="11" type="primary">mgtE</name>
    <name evidence="11" type="ORF">ENP34_15170</name>
</gene>
<feature type="transmembrane region" description="Helical" evidence="9">
    <location>
        <begin position="286"/>
        <end position="306"/>
    </location>
</feature>
<dbReference type="InterPro" id="IPR046342">
    <property type="entry name" value="CBS_dom_sf"/>
</dbReference>
<dbReference type="SUPFAM" id="SSF54631">
    <property type="entry name" value="CBS-domain pair"/>
    <property type="match status" value="1"/>
</dbReference>
<keyword evidence="5 9" id="KW-0460">Magnesium</keyword>
<dbReference type="Gene3D" id="3.10.580.10">
    <property type="entry name" value="CBS-domain"/>
    <property type="match status" value="1"/>
</dbReference>
<dbReference type="SMART" id="SM00924">
    <property type="entry name" value="MgtE_N"/>
    <property type="match status" value="1"/>
</dbReference>
<keyword evidence="8" id="KW-0129">CBS domain</keyword>
<dbReference type="EMBL" id="DSIY01000354">
    <property type="protein sequence ID" value="HEG92756.1"/>
    <property type="molecule type" value="Genomic_DNA"/>
</dbReference>
<feature type="transmembrane region" description="Helical" evidence="9">
    <location>
        <begin position="318"/>
        <end position="343"/>
    </location>
</feature>
<evidence type="ECO:0000256" key="2">
    <source>
        <dbReference type="ARBA" id="ARBA00009749"/>
    </source>
</evidence>
<dbReference type="NCBIfam" id="TIGR00400">
    <property type="entry name" value="mgtE"/>
    <property type="match status" value="1"/>
</dbReference>
<proteinExistence type="inferred from homology"/>
<keyword evidence="6 9" id="KW-1133">Transmembrane helix</keyword>
<dbReference type="InterPro" id="IPR006667">
    <property type="entry name" value="SLC41_membr_dom"/>
</dbReference>
<dbReference type="Pfam" id="PF01769">
    <property type="entry name" value="MgtE"/>
    <property type="match status" value="1"/>
</dbReference>
<keyword evidence="3 9" id="KW-0813">Transport</keyword>
<dbReference type="SMART" id="SM00116">
    <property type="entry name" value="CBS"/>
    <property type="match status" value="2"/>
</dbReference>
<organism evidence="11">
    <name type="scientific">Thermorudis peleae</name>
    <dbReference type="NCBI Taxonomy" id="1382356"/>
    <lineage>
        <taxon>Bacteria</taxon>
        <taxon>Pseudomonadati</taxon>
        <taxon>Thermomicrobiota</taxon>
        <taxon>Thermomicrobia</taxon>
        <taxon>Thermomicrobia incertae sedis</taxon>
        <taxon>Thermorudis</taxon>
    </lineage>
</organism>
<feature type="transmembrane region" description="Helical" evidence="9">
    <location>
        <begin position="421"/>
        <end position="441"/>
    </location>
</feature>
<evidence type="ECO:0000256" key="5">
    <source>
        <dbReference type="ARBA" id="ARBA00022842"/>
    </source>
</evidence>
<evidence type="ECO:0000256" key="6">
    <source>
        <dbReference type="ARBA" id="ARBA00022989"/>
    </source>
</evidence>
<dbReference type="InterPro" id="IPR036739">
    <property type="entry name" value="SLC41_membr_dom_sf"/>
</dbReference>
<evidence type="ECO:0000256" key="3">
    <source>
        <dbReference type="ARBA" id="ARBA00022448"/>
    </source>
</evidence>
<feature type="transmembrane region" description="Helical" evidence="9">
    <location>
        <begin position="355"/>
        <end position="375"/>
    </location>
</feature>
<keyword evidence="9" id="KW-1003">Cell membrane</keyword>
<dbReference type="InterPro" id="IPR006668">
    <property type="entry name" value="Mg_transptr_MgtE_intracell_dom"/>
</dbReference>
<dbReference type="InterPro" id="IPR000644">
    <property type="entry name" value="CBS_dom"/>
</dbReference>
<evidence type="ECO:0000256" key="4">
    <source>
        <dbReference type="ARBA" id="ARBA00022692"/>
    </source>
</evidence>
<comment type="subcellular location">
    <subcellularLocation>
        <location evidence="9">Cell membrane</location>
        <topology evidence="9">Multi-pass membrane protein</topology>
    </subcellularLocation>
    <subcellularLocation>
        <location evidence="1">Membrane</location>
        <topology evidence="1">Multi-pass membrane protein</topology>
    </subcellularLocation>
</comment>
<keyword evidence="9" id="KW-0479">Metal-binding</keyword>
<dbReference type="Pfam" id="PF00571">
    <property type="entry name" value="CBS"/>
    <property type="match status" value="2"/>
</dbReference>
<dbReference type="InterPro" id="IPR006669">
    <property type="entry name" value="MgtE_transporter"/>
</dbReference>
<dbReference type="PROSITE" id="PS51371">
    <property type="entry name" value="CBS"/>
    <property type="match status" value="2"/>
</dbReference>